<comment type="caution">
    <text evidence="1">The sequence shown here is derived from an EMBL/GenBank/DDBJ whole genome shotgun (WGS) entry which is preliminary data.</text>
</comment>
<organism evidence="1 3">
    <name type="scientific">Clostridium symbiosum</name>
    <name type="common">Bacteroides symbiosus</name>
    <dbReference type="NCBI Taxonomy" id="1512"/>
    <lineage>
        <taxon>Bacteria</taxon>
        <taxon>Bacillati</taxon>
        <taxon>Bacillota</taxon>
        <taxon>Clostridia</taxon>
        <taxon>Lachnospirales</taxon>
        <taxon>Lachnospiraceae</taxon>
        <taxon>Otoolea</taxon>
    </lineage>
</organism>
<dbReference type="GeneID" id="57967442"/>
<name>A0AAW6AYJ8_CLOSY</name>
<dbReference type="Proteomes" id="UP001300871">
    <property type="component" value="Unassembled WGS sequence"/>
</dbReference>
<dbReference type="Pfam" id="PF14196">
    <property type="entry name" value="ATC_hydrolase"/>
    <property type="match status" value="1"/>
</dbReference>
<dbReference type="InterPro" id="IPR026002">
    <property type="entry name" value="ATC_hydrolase-like"/>
</dbReference>
<sequence>MIKNEPKKYVGDYNVDAVRDAYENRGRWYYFLVKEGLEQGLPLEFARDAMHEAGLFLGKSRFNGIDNLKDFADEFMTYGVEKVNEGEVVKLSEEEFEVDLGYCPLVNAWQKLEQDEKFLADICDICMEMDRGIAESLGMSMDLKATIASGCGKCTMCFKK</sequence>
<reference evidence="1" key="1">
    <citation type="journal article" date="2022" name="Cell Host Microbe">
        <title>Colonization of the live biotherapeutic product VE303 and modulation of the microbiota and metabolites in healthy volunteers.</title>
        <authorList>
            <person name="Dsouza M."/>
            <person name="Menon R."/>
            <person name="Crossette E."/>
            <person name="Bhattarai S.K."/>
            <person name="Schneider J."/>
            <person name="Kim Y.G."/>
            <person name="Reddy S."/>
            <person name="Caballero S."/>
            <person name="Felix C."/>
            <person name="Cornacchione L."/>
            <person name="Hendrickson J."/>
            <person name="Watson A.R."/>
            <person name="Minot S.S."/>
            <person name="Greenfield N."/>
            <person name="Schopf L."/>
            <person name="Szabady R."/>
            <person name="Patarroyo J."/>
            <person name="Smith W."/>
            <person name="Harrison P."/>
            <person name="Kuijper E.J."/>
            <person name="Kelly C.P."/>
            <person name="Olle B."/>
            <person name="Bobilev D."/>
            <person name="Silber J.L."/>
            <person name="Bucci V."/>
            <person name="Roberts B."/>
            <person name="Faith J."/>
            <person name="Norman J.M."/>
        </authorList>
    </citation>
    <scope>NUCLEOTIDE SEQUENCE</scope>
    <source>
        <strain evidence="1">VE303-04</strain>
    </source>
</reference>
<evidence type="ECO:0000313" key="3">
    <source>
        <dbReference type="Proteomes" id="UP001203136"/>
    </source>
</evidence>
<evidence type="ECO:0000313" key="1">
    <source>
        <dbReference type="EMBL" id="MCK0084783.1"/>
    </source>
</evidence>
<reference evidence="2" key="2">
    <citation type="submission" date="2023-01" db="EMBL/GenBank/DDBJ databases">
        <title>Human gut microbiome strain richness.</title>
        <authorList>
            <person name="Chen-Liaw A."/>
        </authorList>
    </citation>
    <scope>NUCLEOTIDE SEQUENCE</scope>
    <source>
        <strain evidence="2">B1_m1001713B170214d0_201011</strain>
    </source>
</reference>
<dbReference type="RefSeq" id="WP_003501550.1">
    <property type="nucleotide sequence ID" value="NZ_BAABZD010000013.1"/>
</dbReference>
<keyword evidence="1" id="KW-0378">Hydrolase</keyword>
<dbReference type="EMBL" id="JAQLGM010000023">
    <property type="protein sequence ID" value="MDB2000673.1"/>
    <property type="molecule type" value="Genomic_DNA"/>
</dbReference>
<accession>A0AAW6AYJ8</accession>
<dbReference type="EMBL" id="JAINVB010000001">
    <property type="protein sequence ID" value="MCK0084783.1"/>
    <property type="molecule type" value="Genomic_DNA"/>
</dbReference>
<dbReference type="AlphaFoldDB" id="A0AAW6AYJ8"/>
<evidence type="ECO:0000313" key="2">
    <source>
        <dbReference type="EMBL" id="MDB2000673.1"/>
    </source>
</evidence>
<dbReference type="GO" id="GO:0016787">
    <property type="term" value="F:hydrolase activity"/>
    <property type="evidence" value="ECO:0007669"/>
    <property type="project" value="UniProtKB-KW"/>
</dbReference>
<dbReference type="Proteomes" id="UP001203136">
    <property type="component" value="Unassembled WGS sequence"/>
</dbReference>
<gene>
    <name evidence="1" type="ORF">K5I21_02590</name>
    <name evidence="2" type="ORF">PM006_10725</name>
</gene>
<protein>
    <submittedName>
        <fullName evidence="1">L-2-amino-thiazoline-4-carboxylic acid hydrolase</fullName>
    </submittedName>
</protein>
<proteinExistence type="predicted"/>